<dbReference type="Gene3D" id="3.50.50.60">
    <property type="entry name" value="FAD/NAD(P)-binding domain"/>
    <property type="match status" value="3"/>
</dbReference>
<evidence type="ECO:0000256" key="1">
    <source>
        <dbReference type="ARBA" id="ARBA00001974"/>
    </source>
</evidence>
<dbReference type="InterPro" id="IPR036188">
    <property type="entry name" value="FAD/NAD-bd_sf"/>
</dbReference>
<dbReference type="Pfam" id="PF22607">
    <property type="entry name" value="FAD_binding-like"/>
    <property type="match status" value="1"/>
</dbReference>
<dbReference type="Proteomes" id="UP001592530">
    <property type="component" value="Unassembled WGS sequence"/>
</dbReference>
<name>A0ABV6X6X2_9ACTN</name>
<dbReference type="RefSeq" id="WP_380556388.1">
    <property type="nucleotide sequence ID" value="NZ_JBHEZY010000011.1"/>
</dbReference>
<evidence type="ECO:0000256" key="4">
    <source>
        <dbReference type="ARBA" id="ARBA00023002"/>
    </source>
</evidence>
<dbReference type="Pfam" id="PF01494">
    <property type="entry name" value="FAD_binding_3"/>
    <property type="match status" value="2"/>
</dbReference>
<dbReference type="SUPFAM" id="SSF51905">
    <property type="entry name" value="FAD/NAD(P)-binding domain"/>
    <property type="match status" value="1"/>
</dbReference>
<evidence type="ECO:0000256" key="3">
    <source>
        <dbReference type="ARBA" id="ARBA00022827"/>
    </source>
</evidence>
<evidence type="ECO:0000313" key="9">
    <source>
        <dbReference type="Proteomes" id="UP001592530"/>
    </source>
</evidence>
<dbReference type="GO" id="GO:0004497">
    <property type="term" value="F:monooxygenase activity"/>
    <property type="evidence" value="ECO:0007669"/>
    <property type="project" value="UniProtKB-KW"/>
</dbReference>
<evidence type="ECO:0000256" key="2">
    <source>
        <dbReference type="ARBA" id="ARBA00022630"/>
    </source>
</evidence>
<gene>
    <name evidence="8" type="ORF">ACEZDB_25600</name>
</gene>
<dbReference type="InterPro" id="IPR054707">
    <property type="entry name" value="DhpH_subs-bd"/>
</dbReference>
<protein>
    <submittedName>
        <fullName evidence="8">FAD-dependent monooxygenase</fullName>
    </submittedName>
</protein>
<keyword evidence="2" id="KW-0285">Flavoprotein</keyword>
<dbReference type="PRINTS" id="PR00420">
    <property type="entry name" value="RNGMNOXGNASE"/>
</dbReference>
<keyword evidence="3" id="KW-0274">FAD</keyword>
<comment type="cofactor">
    <cofactor evidence="1">
        <name>FAD</name>
        <dbReference type="ChEBI" id="CHEBI:57692"/>
    </cofactor>
</comment>
<reference evidence="8 9" key="1">
    <citation type="submission" date="2024-09" db="EMBL/GenBank/DDBJ databases">
        <authorList>
            <person name="Lee S.D."/>
        </authorList>
    </citation>
    <scope>NUCLEOTIDE SEQUENCE [LARGE SCALE GENOMIC DNA]</scope>
    <source>
        <strain evidence="8 9">N1-3</strain>
    </source>
</reference>
<evidence type="ECO:0000259" key="7">
    <source>
        <dbReference type="Pfam" id="PF22607"/>
    </source>
</evidence>
<evidence type="ECO:0000313" key="8">
    <source>
        <dbReference type="EMBL" id="MFC1434031.1"/>
    </source>
</evidence>
<dbReference type="InterPro" id="IPR050493">
    <property type="entry name" value="FAD-dep_Monooxygenase_BioMet"/>
</dbReference>
<organism evidence="8 9">
    <name type="scientific">Streptacidiphilus alkalitolerans</name>
    <dbReference type="NCBI Taxonomy" id="3342712"/>
    <lineage>
        <taxon>Bacteria</taxon>
        <taxon>Bacillati</taxon>
        <taxon>Actinomycetota</taxon>
        <taxon>Actinomycetes</taxon>
        <taxon>Kitasatosporales</taxon>
        <taxon>Streptomycetaceae</taxon>
        <taxon>Streptacidiphilus</taxon>
    </lineage>
</organism>
<dbReference type="PANTHER" id="PTHR13789:SF318">
    <property type="entry name" value="GERANYLGERANYL DIPHOSPHATE REDUCTASE"/>
    <property type="match status" value="1"/>
</dbReference>
<dbReference type="Gene3D" id="3.30.9.60">
    <property type="match status" value="1"/>
</dbReference>
<keyword evidence="4" id="KW-0560">Oxidoreductase</keyword>
<dbReference type="InterPro" id="IPR002938">
    <property type="entry name" value="FAD-bd"/>
</dbReference>
<sequence length="373" mass="39570">MGPAGDGPERRGSAVIVGASLSGLMTALALSRAGVDVTMLERVDSFPRTGASLGSVHEGLLERITGRKRSDQDATAYGPSSAPVQTWTAVHRRLRAAVDADPHIELRHSTFVESVGHDTHAAWATTADGEVFRGDVLIGADGHRSVVRRSVSPDKPDATFAGYVLWIGLTDESAIPSRHRWPLDMDILSNRGSYLFGYPLPGRDGAAVPGTRQLGWGWFDASRNELLRTTGCVVGDVVHHSLASADIPETTLRQLAAEAGELWPALWRDAIFDCVDRHAVIGTPIAEYVPDRLVNGRLALVGDAAHVPTPMTGSGFGASLDDAEAIAASIAAGVRGSEVAQGLRTYENKRLGVVQAMVRSGQQFSRAFAGQAA</sequence>
<feature type="domain" description="FAD-binding" evidence="6">
    <location>
        <begin position="14"/>
        <end position="49"/>
    </location>
</feature>
<keyword evidence="5 8" id="KW-0503">Monooxygenase</keyword>
<proteinExistence type="predicted"/>
<dbReference type="EMBL" id="JBHEZY010000011">
    <property type="protein sequence ID" value="MFC1434031.1"/>
    <property type="molecule type" value="Genomic_DNA"/>
</dbReference>
<dbReference type="SUPFAM" id="SSF54373">
    <property type="entry name" value="FAD-linked reductases, C-terminal domain"/>
    <property type="match status" value="1"/>
</dbReference>
<feature type="domain" description="2,6-dihydroxypyridine 3-monooxygenase substrate binding" evidence="7">
    <location>
        <begin position="160"/>
        <end position="225"/>
    </location>
</feature>
<feature type="domain" description="FAD-binding" evidence="6">
    <location>
        <begin position="284"/>
        <end position="359"/>
    </location>
</feature>
<comment type="caution">
    <text evidence="8">The sequence shown here is derived from an EMBL/GenBank/DDBJ whole genome shotgun (WGS) entry which is preliminary data.</text>
</comment>
<evidence type="ECO:0000259" key="6">
    <source>
        <dbReference type="Pfam" id="PF01494"/>
    </source>
</evidence>
<dbReference type="PANTHER" id="PTHR13789">
    <property type="entry name" value="MONOOXYGENASE"/>
    <property type="match status" value="1"/>
</dbReference>
<accession>A0ABV6X6X2</accession>
<evidence type="ECO:0000256" key="5">
    <source>
        <dbReference type="ARBA" id="ARBA00023033"/>
    </source>
</evidence>